<keyword evidence="13 20" id="KW-0418">Kinase</keyword>
<evidence type="ECO:0000256" key="17">
    <source>
        <dbReference type="ARBA" id="ARBA00030571"/>
    </source>
</evidence>
<evidence type="ECO:0000256" key="19">
    <source>
        <dbReference type="PIRSR" id="PIRSR006135-2"/>
    </source>
</evidence>
<evidence type="ECO:0000256" key="8">
    <source>
        <dbReference type="ARBA" id="ARBA00012016"/>
    </source>
</evidence>
<evidence type="ECO:0000256" key="15">
    <source>
        <dbReference type="ARBA" id="ARBA00023134"/>
    </source>
</evidence>
<dbReference type="CDD" id="cd00544">
    <property type="entry name" value="CobU"/>
    <property type="match status" value="1"/>
</dbReference>
<dbReference type="PANTHER" id="PTHR34848">
    <property type="match status" value="1"/>
</dbReference>
<dbReference type="Proteomes" id="UP000183255">
    <property type="component" value="Unassembled WGS sequence"/>
</dbReference>
<feature type="binding site" evidence="19">
    <location>
        <position position="61"/>
    </location>
    <ligand>
        <name>GTP</name>
        <dbReference type="ChEBI" id="CHEBI:37565"/>
    </ligand>
</feature>
<comment type="similarity">
    <text evidence="7">Belongs to the CobU/CobP family.</text>
</comment>
<evidence type="ECO:0000256" key="10">
    <source>
        <dbReference type="ARBA" id="ARBA00022573"/>
    </source>
</evidence>
<sequence>MGKITLITGGARSGKSTFAEGLLQETHPVLYIATAVPVDEEMKVRIRHHQKGRNPSWDTLEAFSTLPQRLAGKESFYGGILLDCVTVLLTNLLFIRSDLNLDRYEEGFWGKAESEILEDLQETLDFFRKSSAECVLVTNELGQGLVPETAFARAFRDLQGRVNQYLARESDDVYLLVSGIPLCIKESGDE</sequence>
<dbReference type="InterPro" id="IPR003203">
    <property type="entry name" value="CobU/CobP"/>
</dbReference>
<dbReference type="PIRSF" id="PIRSF006135">
    <property type="entry name" value="CobU"/>
    <property type="match status" value="1"/>
</dbReference>
<dbReference type="PANTHER" id="PTHR34848:SF1">
    <property type="entry name" value="BIFUNCTIONAL ADENOSYLCOBALAMIN BIOSYNTHESIS PROTEIN COBU"/>
    <property type="match status" value="1"/>
</dbReference>
<comment type="pathway">
    <text evidence="6">Cofactor biosynthesis; adenosylcobalamin biosynthesis; adenosylcobalamin from cob(II)yrinate a,c-diamide: step 5/7.</text>
</comment>
<evidence type="ECO:0000256" key="16">
    <source>
        <dbReference type="ARBA" id="ARBA00029570"/>
    </source>
</evidence>
<dbReference type="GO" id="GO:0005524">
    <property type="term" value="F:ATP binding"/>
    <property type="evidence" value="ECO:0007669"/>
    <property type="project" value="UniProtKB-KW"/>
</dbReference>
<organism evidence="20 21">
    <name type="scientific">Proteiniclasticum ruminis</name>
    <dbReference type="NCBI Taxonomy" id="398199"/>
    <lineage>
        <taxon>Bacteria</taxon>
        <taxon>Bacillati</taxon>
        <taxon>Bacillota</taxon>
        <taxon>Clostridia</taxon>
        <taxon>Eubacteriales</taxon>
        <taxon>Clostridiaceae</taxon>
        <taxon>Proteiniclasticum</taxon>
    </lineage>
</organism>
<evidence type="ECO:0000256" key="18">
    <source>
        <dbReference type="PIRSR" id="PIRSR006135-1"/>
    </source>
</evidence>
<evidence type="ECO:0000256" key="6">
    <source>
        <dbReference type="ARBA" id="ARBA00005159"/>
    </source>
</evidence>
<keyword evidence="10" id="KW-0169">Cobalamin biosynthesis</keyword>
<keyword evidence="14" id="KW-0067">ATP-binding</keyword>
<evidence type="ECO:0000256" key="5">
    <source>
        <dbReference type="ARBA" id="ARBA00004692"/>
    </source>
</evidence>
<dbReference type="NCBIfam" id="NF004469">
    <property type="entry name" value="PRK05800.1"/>
    <property type="match status" value="1"/>
</dbReference>
<evidence type="ECO:0000256" key="2">
    <source>
        <dbReference type="ARBA" id="ARBA00000711"/>
    </source>
</evidence>
<keyword evidence="11 20" id="KW-0808">Transferase</keyword>
<evidence type="ECO:0000256" key="13">
    <source>
        <dbReference type="ARBA" id="ARBA00022777"/>
    </source>
</evidence>
<dbReference type="RefSeq" id="WP_031576278.1">
    <property type="nucleotide sequence ID" value="NZ_FNDZ01000004.1"/>
</dbReference>
<evidence type="ECO:0000256" key="12">
    <source>
        <dbReference type="ARBA" id="ARBA00022741"/>
    </source>
</evidence>
<proteinExistence type="inferred from homology"/>
<dbReference type="SUPFAM" id="SSF52540">
    <property type="entry name" value="P-loop containing nucleoside triphosphate hydrolases"/>
    <property type="match status" value="1"/>
</dbReference>
<evidence type="ECO:0000256" key="4">
    <source>
        <dbReference type="ARBA" id="ARBA00003889"/>
    </source>
</evidence>
<gene>
    <name evidence="20" type="ORF">SAMN05421804_10452</name>
</gene>
<evidence type="ECO:0000313" key="20">
    <source>
        <dbReference type="EMBL" id="SDI73474.1"/>
    </source>
</evidence>
<evidence type="ECO:0000256" key="11">
    <source>
        <dbReference type="ARBA" id="ARBA00022679"/>
    </source>
</evidence>
<feature type="active site" description="GMP-histidine intermediate" evidence="18">
    <location>
        <position position="49"/>
    </location>
</feature>
<dbReference type="UniPathway" id="UPA00148">
    <property type="reaction ID" value="UER00236"/>
</dbReference>
<dbReference type="GO" id="GO:0009236">
    <property type="term" value="P:cobalamin biosynthetic process"/>
    <property type="evidence" value="ECO:0007669"/>
    <property type="project" value="UniProtKB-UniPathway"/>
</dbReference>
<name>A0A1G8MZY1_9CLOT</name>
<comment type="catalytic activity">
    <reaction evidence="2">
        <text>adenosylcob(III)inamide phosphate + GTP + H(+) = adenosylcob(III)inamide-GDP + diphosphate</text>
        <dbReference type="Rhea" id="RHEA:22712"/>
        <dbReference type="ChEBI" id="CHEBI:15378"/>
        <dbReference type="ChEBI" id="CHEBI:33019"/>
        <dbReference type="ChEBI" id="CHEBI:37565"/>
        <dbReference type="ChEBI" id="CHEBI:58502"/>
        <dbReference type="ChEBI" id="CHEBI:60487"/>
        <dbReference type="EC" id="2.7.7.62"/>
    </reaction>
</comment>
<dbReference type="AlphaFoldDB" id="A0A1G8MZY1"/>
<evidence type="ECO:0000256" key="7">
    <source>
        <dbReference type="ARBA" id="ARBA00007490"/>
    </source>
</evidence>
<feature type="binding site" evidence="19">
    <location>
        <position position="83"/>
    </location>
    <ligand>
        <name>GTP</name>
        <dbReference type="ChEBI" id="CHEBI:37565"/>
    </ligand>
</feature>
<dbReference type="Gene3D" id="3.40.50.300">
    <property type="entry name" value="P-loop containing nucleotide triphosphate hydrolases"/>
    <property type="match status" value="1"/>
</dbReference>
<dbReference type="Pfam" id="PF02283">
    <property type="entry name" value="CobU"/>
    <property type="match status" value="1"/>
</dbReference>
<dbReference type="InterPro" id="IPR027417">
    <property type="entry name" value="P-loop_NTPase"/>
</dbReference>
<keyword evidence="15 19" id="KW-0342">GTP-binding</keyword>
<dbReference type="EMBL" id="FNDZ01000004">
    <property type="protein sequence ID" value="SDI73474.1"/>
    <property type="molecule type" value="Genomic_DNA"/>
</dbReference>
<feature type="binding site" evidence="19">
    <location>
        <begin position="33"/>
        <end position="35"/>
    </location>
    <ligand>
        <name>GTP</name>
        <dbReference type="ChEBI" id="CHEBI:37565"/>
    </ligand>
</feature>
<accession>A0A1G8MZY1</accession>
<comment type="function">
    <text evidence="4">Catalyzes ATP-dependent phosphorylation of adenosylcobinamide and addition of GMP to adenosylcobinamide phosphate.</text>
</comment>
<evidence type="ECO:0000313" key="21">
    <source>
        <dbReference type="Proteomes" id="UP000183255"/>
    </source>
</evidence>
<feature type="binding site" evidence="19">
    <location>
        <begin position="9"/>
        <end position="16"/>
    </location>
    <ligand>
        <name>GTP</name>
        <dbReference type="ChEBI" id="CHEBI:37565"/>
    </ligand>
</feature>
<comment type="pathway">
    <text evidence="5">Cofactor biosynthesis; adenosylcobalamin biosynthesis; adenosylcobalamin from cob(II)yrinate a,c-diamide: step 6/7.</text>
</comment>
<evidence type="ECO:0000256" key="1">
    <source>
        <dbReference type="ARBA" id="ARBA00000312"/>
    </source>
</evidence>
<dbReference type="GO" id="GO:0005525">
    <property type="term" value="F:GTP binding"/>
    <property type="evidence" value="ECO:0007669"/>
    <property type="project" value="UniProtKB-KW"/>
</dbReference>
<keyword evidence="12 19" id="KW-0547">Nucleotide-binding</keyword>
<evidence type="ECO:0000256" key="14">
    <source>
        <dbReference type="ARBA" id="ARBA00022840"/>
    </source>
</evidence>
<keyword evidence="20" id="KW-0548">Nucleotidyltransferase</keyword>
<dbReference type="EC" id="2.7.7.62" evidence="9"/>
<comment type="catalytic activity">
    <reaction evidence="3">
        <text>adenosylcob(III)inamide + GTP = adenosylcob(III)inamide phosphate + GDP + H(+)</text>
        <dbReference type="Rhea" id="RHEA:15765"/>
        <dbReference type="ChEBI" id="CHEBI:2480"/>
        <dbReference type="ChEBI" id="CHEBI:15378"/>
        <dbReference type="ChEBI" id="CHEBI:37565"/>
        <dbReference type="ChEBI" id="CHEBI:58189"/>
        <dbReference type="ChEBI" id="CHEBI:58502"/>
        <dbReference type="EC" id="2.7.1.156"/>
    </reaction>
</comment>
<dbReference type="EC" id="2.7.1.156" evidence="8"/>
<comment type="catalytic activity">
    <reaction evidence="1">
        <text>adenosylcob(III)inamide + ATP = adenosylcob(III)inamide phosphate + ADP + H(+)</text>
        <dbReference type="Rhea" id="RHEA:15769"/>
        <dbReference type="ChEBI" id="CHEBI:2480"/>
        <dbReference type="ChEBI" id="CHEBI:15378"/>
        <dbReference type="ChEBI" id="CHEBI:30616"/>
        <dbReference type="ChEBI" id="CHEBI:58502"/>
        <dbReference type="ChEBI" id="CHEBI:456216"/>
        <dbReference type="EC" id="2.7.1.156"/>
    </reaction>
</comment>
<evidence type="ECO:0000256" key="9">
    <source>
        <dbReference type="ARBA" id="ARBA00012523"/>
    </source>
</evidence>
<evidence type="ECO:0000256" key="3">
    <source>
        <dbReference type="ARBA" id="ARBA00001522"/>
    </source>
</evidence>
<reference evidence="20 21" key="1">
    <citation type="submission" date="2016-10" db="EMBL/GenBank/DDBJ databases">
        <authorList>
            <person name="de Groot N.N."/>
        </authorList>
    </citation>
    <scope>NUCLEOTIDE SEQUENCE [LARGE SCALE GENOMIC DNA]</scope>
    <source>
        <strain evidence="20 21">CGMCC 1.5058</strain>
    </source>
</reference>
<dbReference type="GO" id="GO:0043752">
    <property type="term" value="F:adenosylcobinamide kinase activity"/>
    <property type="evidence" value="ECO:0007669"/>
    <property type="project" value="UniProtKB-EC"/>
</dbReference>
<protein>
    <recommendedName>
        <fullName evidence="16">Adenosylcobinamide kinase</fullName>
        <ecNumber evidence="8">2.7.1.156</ecNumber>
        <ecNumber evidence="9">2.7.7.62</ecNumber>
    </recommendedName>
    <alternativeName>
        <fullName evidence="17">Adenosylcobinamide-phosphate guanylyltransferase</fullName>
    </alternativeName>
</protein>
<dbReference type="GO" id="GO:0008820">
    <property type="term" value="F:cobinamide phosphate guanylyltransferase activity"/>
    <property type="evidence" value="ECO:0007669"/>
    <property type="project" value="UniProtKB-EC"/>
</dbReference>